<dbReference type="InterPro" id="IPR050428">
    <property type="entry name" value="TCS_sensor_his_kinase"/>
</dbReference>
<dbReference type="GO" id="GO:0000155">
    <property type="term" value="F:phosphorelay sensor kinase activity"/>
    <property type="evidence" value="ECO:0007669"/>
    <property type="project" value="InterPro"/>
</dbReference>
<reference evidence="15 16" key="1">
    <citation type="journal article" date="2017" name="MBio">
        <title>Type VI secretion-mediated competition in the bee gut microbiome.</title>
        <authorList>
            <person name="Steele M.I."/>
            <person name="Kwong W.K."/>
            <person name="Powell J.E."/>
            <person name="Whiteley M."/>
            <person name="Moran N.A."/>
        </authorList>
    </citation>
    <scope>NUCLEOTIDE SEQUENCE [LARGE SCALE GENOMIC DNA]</scope>
    <source>
        <strain evidence="15 16">Ruf1-X</strain>
    </source>
</reference>
<dbReference type="Pfam" id="PF00512">
    <property type="entry name" value="HisKA"/>
    <property type="match status" value="1"/>
</dbReference>
<feature type="domain" description="HAMP" evidence="14">
    <location>
        <begin position="179"/>
        <end position="230"/>
    </location>
</feature>
<evidence type="ECO:0000256" key="4">
    <source>
        <dbReference type="ARBA" id="ARBA00022553"/>
    </source>
</evidence>
<dbReference type="EMBL" id="MEIP01000020">
    <property type="protein sequence ID" value="PIT47070.1"/>
    <property type="molecule type" value="Genomic_DNA"/>
</dbReference>
<evidence type="ECO:0000256" key="3">
    <source>
        <dbReference type="ARBA" id="ARBA00012438"/>
    </source>
</evidence>
<evidence type="ECO:0000259" key="13">
    <source>
        <dbReference type="PROSITE" id="PS50109"/>
    </source>
</evidence>
<evidence type="ECO:0000256" key="9">
    <source>
        <dbReference type="ARBA" id="ARBA00022840"/>
    </source>
</evidence>
<dbReference type="InterPro" id="IPR003594">
    <property type="entry name" value="HATPase_dom"/>
</dbReference>
<dbReference type="EC" id="2.7.13.3" evidence="3"/>
<evidence type="ECO:0000256" key="7">
    <source>
        <dbReference type="ARBA" id="ARBA00022741"/>
    </source>
</evidence>
<keyword evidence="4" id="KW-0597">Phosphoprotein</keyword>
<dbReference type="PROSITE" id="PS50109">
    <property type="entry name" value="HIS_KIN"/>
    <property type="match status" value="1"/>
</dbReference>
<evidence type="ECO:0000256" key="2">
    <source>
        <dbReference type="ARBA" id="ARBA00004141"/>
    </source>
</evidence>
<dbReference type="AlphaFoldDB" id="A0A2N9XFI3"/>
<dbReference type="CDD" id="cd00082">
    <property type="entry name" value="HisKA"/>
    <property type="match status" value="1"/>
</dbReference>
<accession>A0A2N9XFI3</accession>
<name>A0A2N9XFI3_9NEIS</name>
<keyword evidence="12" id="KW-0472">Membrane</keyword>
<dbReference type="Proteomes" id="UP000229970">
    <property type="component" value="Unassembled WGS sequence"/>
</dbReference>
<feature type="domain" description="Histidine kinase" evidence="13">
    <location>
        <begin position="238"/>
        <end position="453"/>
    </location>
</feature>
<dbReference type="SMART" id="SM00388">
    <property type="entry name" value="HisKA"/>
    <property type="match status" value="1"/>
</dbReference>
<keyword evidence="7" id="KW-0547">Nucleotide-binding</keyword>
<dbReference type="InterPro" id="IPR003661">
    <property type="entry name" value="HisK_dim/P_dom"/>
</dbReference>
<dbReference type="Gene3D" id="3.30.565.10">
    <property type="entry name" value="Histidine kinase-like ATPase, C-terminal domain"/>
    <property type="match status" value="1"/>
</dbReference>
<feature type="transmembrane region" description="Helical" evidence="12">
    <location>
        <begin position="156"/>
        <end position="178"/>
    </location>
</feature>
<evidence type="ECO:0000256" key="1">
    <source>
        <dbReference type="ARBA" id="ARBA00000085"/>
    </source>
</evidence>
<protein>
    <recommendedName>
        <fullName evidence="3">histidine kinase</fullName>
        <ecNumber evidence="3">2.7.13.3</ecNumber>
    </recommendedName>
</protein>
<dbReference type="Gene3D" id="1.10.287.130">
    <property type="match status" value="1"/>
</dbReference>
<dbReference type="InterPro" id="IPR036097">
    <property type="entry name" value="HisK_dim/P_sf"/>
</dbReference>
<organism evidence="15 16">
    <name type="scientific">Snodgrassella alvi</name>
    <dbReference type="NCBI Taxonomy" id="1196083"/>
    <lineage>
        <taxon>Bacteria</taxon>
        <taxon>Pseudomonadati</taxon>
        <taxon>Pseudomonadota</taxon>
        <taxon>Betaproteobacteria</taxon>
        <taxon>Neisseriales</taxon>
        <taxon>Neisseriaceae</taxon>
        <taxon>Snodgrassella</taxon>
    </lineage>
</organism>
<keyword evidence="8" id="KW-0418">Kinase</keyword>
<dbReference type="PROSITE" id="PS50885">
    <property type="entry name" value="HAMP"/>
    <property type="match status" value="1"/>
</dbReference>
<dbReference type="RefSeq" id="WP_100139305.1">
    <property type="nucleotide sequence ID" value="NZ_MEIP01000020.1"/>
</dbReference>
<keyword evidence="9" id="KW-0067">ATP-binding</keyword>
<evidence type="ECO:0000256" key="11">
    <source>
        <dbReference type="ARBA" id="ARBA00023012"/>
    </source>
</evidence>
<dbReference type="SMART" id="SM00387">
    <property type="entry name" value="HATPase_c"/>
    <property type="match status" value="1"/>
</dbReference>
<comment type="subcellular location">
    <subcellularLocation>
        <location evidence="2">Membrane</location>
        <topology evidence="2">Multi-pass membrane protein</topology>
    </subcellularLocation>
</comment>
<dbReference type="Gene3D" id="1.20.5.1040">
    <property type="entry name" value="Sensor protein qsec"/>
    <property type="match status" value="1"/>
</dbReference>
<keyword evidence="11" id="KW-0902">Two-component regulatory system</keyword>
<evidence type="ECO:0000313" key="15">
    <source>
        <dbReference type="EMBL" id="PIT47070.1"/>
    </source>
</evidence>
<sequence>MKPTTAISRRLLIYLGITLPILWIVTAFISAVAVMHEINEASDTQMSQLAQRLMHTPINLNSNYNPTLPPIPKSQRGLIDSKESGYAIWYKGQLINADQTGQTIAYKSNYQGFVNHGYWWQSHAWRIFYLHDPQLQLQVAVSFSMHERLQTVLRAVWAQLAVSILALPLLLWLIAWGVRRGTKPLQTLAQTLYQRDPHSVSPISRTVPTEIQPIITALNDLLQRIEQTRARELRFTADAAHELRSPLAALKVQTEVLALTDLDDTQQQRVRNIEHSINRTTHLVDQLLTLSRLDPLTAPPYTATVNWTDITSEAIESVNLYARECHSRIQRQFQTEPLAVLPLYGDPTLLTILIRNLLDNAIRYSPEHSTIDITLTADTITIANPNNGVTPKNLQRLRERFFRPAGQEKSGSGLGLSIVDSIAQLHRLEVELSNIENEHQERVRFEVILKNQYNKV</sequence>
<feature type="transmembrane region" description="Helical" evidence="12">
    <location>
        <begin position="12"/>
        <end position="36"/>
    </location>
</feature>
<evidence type="ECO:0000259" key="14">
    <source>
        <dbReference type="PROSITE" id="PS50885"/>
    </source>
</evidence>
<dbReference type="GO" id="GO:0005524">
    <property type="term" value="F:ATP binding"/>
    <property type="evidence" value="ECO:0007669"/>
    <property type="project" value="UniProtKB-KW"/>
</dbReference>
<dbReference type="SUPFAM" id="SSF55874">
    <property type="entry name" value="ATPase domain of HSP90 chaperone/DNA topoisomerase II/histidine kinase"/>
    <property type="match status" value="1"/>
</dbReference>
<dbReference type="InterPro" id="IPR005467">
    <property type="entry name" value="His_kinase_dom"/>
</dbReference>
<comment type="catalytic activity">
    <reaction evidence="1">
        <text>ATP + protein L-histidine = ADP + protein N-phospho-L-histidine.</text>
        <dbReference type="EC" id="2.7.13.3"/>
    </reaction>
</comment>
<evidence type="ECO:0000313" key="16">
    <source>
        <dbReference type="Proteomes" id="UP000229970"/>
    </source>
</evidence>
<comment type="caution">
    <text evidence="15">The sequence shown here is derived from an EMBL/GenBank/DDBJ whole genome shotgun (WGS) entry which is preliminary data.</text>
</comment>
<evidence type="ECO:0000256" key="12">
    <source>
        <dbReference type="SAM" id="Phobius"/>
    </source>
</evidence>
<dbReference type="InterPro" id="IPR036890">
    <property type="entry name" value="HATPase_C_sf"/>
</dbReference>
<dbReference type="PANTHER" id="PTHR45436:SF14">
    <property type="entry name" value="SENSOR PROTEIN QSEC"/>
    <property type="match status" value="1"/>
</dbReference>
<gene>
    <name evidence="15" type="ORF">BHC46_07925</name>
</gene>
<evidence type="ECO:0000256" key="6">
    <source>
        <dbReference type="ARBA" id="ARBA00022692"/>
    </source>
</evidence>
<proteinExistence type="predicted"/>
<evidence type="ECO:0000256" key="8">
    <source>
        <dbReference type="ARBA" id="ARBA00022777"/>
    </source>
</evidence>
<keyword evidence="6 12" id="KW-0812">Transmembrane</keyword>
<dbReference type="GO" id="GO:0005886">
    <property type="term" value="C:plasma membrane"/>
    <property type="evidence" value="ECO:0007669"/>
    <property type="project" value="TreeGrafter"/>
</dbReference>
<dbReference type="SUPFAM" id="SSF47384">
    <property type="entry name" value="Homodimeric domain of signal transducing histidine kinase"/>
    <property type="match status" value="1"/>
</dbReference>
<keyword evidence="5" id="KW-0808">Transferase</keyword>
<evidence type="ECO:0000256" key="10">
    <source>
        <dbReference type="ARBA" id="ARBA00022989"/>
    </source>
</evidence>
<evidence type="ECO:0000256" key="5">
    <source>
        <dbReference type="ARBA" id="ARBA00022679"/>
    </source>
</evidence>
<dbReference type="InterPro" id="IPR003660">
    <property type="entry name" value="HAMP_dom"/>
</dbReference>
<dbReference type="PANTHER" id="PTHR45436">
    <property type="entry name" value="SENSOR HISTIDINE KINASE YKOH"/>
    <property type="match status" value="1"/>
</dbReference>
<dbReference type="Pfam" id="PF02518">
    <property type="entry name" value="HATPase_c"/>
    <property type="match status" value="1"/>
</dbReference>
<keyword evidence="10 12" id="KW-1133">Transmembrane helix</keyword>